<dbReference type="RefSeq" id="WP_267539516.1">
    <property type="nucleotide sequence ID" value="NZ_JAPNKA010000001.1"/>
</dbReference>
<dbReference type="EMBL" id="JAPNKA010000001">
    <property type="protein sequence ID" value="MCY1080889.1"/>
    <property type="molecule type" value="Genomic_DNA"/>
</dbReference>
<proteinExistence type="predicted"/>
<comment type="caution">
    <text evidence="2">The sequence shown here is derived from an EMBL/GenBank/DDBJ whole genome shotgun (WGS) entry which is preliminary data.</text>
</comment>
<feature type="domain" description="Immunity MXAN-0049 protein" evidence="1">
    <location>
        <begin position="102"/>
        <end position="195"/>
    </location>
</feature>
<gene>
    <name evidence="2" type="ORF">OV287_41230</name>
</gene>
<dbReference type="InterPro" id="IPR012433">
    <property type="entry name" value="Imm11"/>
</dbReference>
<name>A0ABT4AJ29_9BACT</name>
<keyword evidence="3" id="KW-1185">Reference proteome</keyword>
<dbReference type="Proteomes" id="UP001207654">
    <property type="component" value="Unassembled WGS sequence"/>
</dbReference>
<dbReference type="Pfam" id="PF07791">
    <property type="entry name" value="Imm11"/>
    <property type="match status" value="1"/>
</dbReference>
<sequence>MKPDLRMFMRYYDLLSDMRIRGRWVLADPVDEHGEEVDPWQFDKGCFINAHGKLVLRQARPGSALDFSFTTLTIPVVHGRVVSLCARLGLLQQVQFLPAQVEGQAEPYFILNALRVIRCIDDARCEEVRYWRPEDGDPDKVGQYRVVAGMRIDPTKVGDSHIFRPWGWSVALLVSERLKQAMEEEGITGTKFVEVS</sequence>
<protein>
    <recommendedName>
        <fullName evidence="1">Immunity MXAN-0049 protein domain-containing protein</fullName>
    </recommendedName>
</protein>
<organism evidence="2 3">
    <name type="scientific">Archangium lansingense</name>
    <dbReference type="NCBI Taxonomy" id="2995310"/>
    <lineage>
        <taxon>Bacteria</taxon>
        <taxon>Pseudomonadati</taxon>
        <taxon>Myxococcota</taxon>
        <taxon>Myxococcia</taxon>
        <taxon>Myxococcales</taxon>
        <taxon>Cystobacterineae</taxon>
        <taxon>Archangiaceae</taxon>
        <taxon>Archangium</taxon>
    </lineage>
</organism>
<accession>A0ABT4AJ29</accession>
<reference evidence="2 3" key="1">
    <citation type="submission" date="2022-11" db="EMBL/GenBank/DDBJ databases">
        <title>Minimal conservation of predation-associated metabolite biosynthetic gene clusters underscores biosynthetic potential of Myxococcota including descriptions for ten novel species: Archangium lansinium sp. nov., Myxococcus landrumus sp. nov., Nannocystis bai.</title>
        <authorList>
            <person name="Ahearne A."/>
            <person name="Stevens C."/>
            <person name="Phillips K."/>
        </authorList>
    </citation>
    <scope>NUCLEOTIDE SEQUENCE [LARGE SCALE GENOMIC DNA]</scope>
    <source>
        <strain evidence="2 3">MIWBW</strain>
    </source>
</reference>
<evidence type="ECO:0000259" key="1">
    <source>
        <dbReference type="Pfam" id="PF07791"/>
    </source>
</evidence>
<evidence type="ECO:0000313" key="3">
    <source>
        <dbReference type="Proteomes" id="UP001207654"/>
    </source>
</evidence>
<evidence type="ECO:0000313" key="2">
    <source>
        <dbReference type="EMBL" id="MCY1080889.1"/>
    </source>
</evidence>